<sequence>MPLLDPTAEEDVSFLTPSKPMARNISKDVFQYNLPTQQLHRHRAQFLPHFNHLPDWYPRASKAKWKTFWNSSFPHRAHTIWWRILHQKLSCKQRLHQLIPHVFTTPTCVFRDSIDIPEHFVWACPIKQSVWRSIASRYLVSPRELTIDHIISLSLPDLSVHPEFKLTFFDIIATTLICYEFGPLIDNLSFTKRCISQNNSSPA</sequence>
<evidence type="ECO:0000313" key="1">
    <source>
        <dbReference type="EMBL" id="KAG2220706.1"/>
    </source>
</evidence>
<dbReference type="Proteomes" id="UP000646827">
    <property type="component" value="Unassembled WGS sequence"/>
</dbReference>
<reference evidence="1 2" key="1">
    <citation type="submission" date="2020-12" db="EMBL/GenBank/DDBJ databases">
        <title>Metabolic potential, ecology and presence of endohyphal bacteria is reflected in genomic diversity of Mucoromycotina.</title>
        <authorList>
            <person name="Muszewska A."/>
            <person name="Okrasinska A."/>
            <person name="Steczkiewicz K."/>
            <person name="Drgas O."/>
            <person name="Orlowska M."/>
            <person name="Perlinska-Lenart U."/>
            <person name="Aleksandrzak-Piekarczyk T."/>
            <person name="Szatraj K."/>
            <person name="Zielenkiewicz U."/>
            <person name="Pilsyk S."/>
            <person name="Malc E."/>
            <person name="Mieczkowski P."/>
            <person name="Kruszewska J.S."/>
            <person name="Biernat P."/>
            <person name="Pawlowska J."/>
        </authorList>
    </citation>
    <scope>NUCLEOTIDE SEQUENCE [LARGE SCALE GENOMIC DNA]</scope>
    <source>
        <strain evidence="1 2">CBS 142.35</strain>
    </source>
</reference>
<dbReference type="AlphaFoldDB" id="A0A8H7S0W5"/>
<protein>
    <recommendedName>
        <fullName evidence="3">Reverse transcriptase zinc-binding domain-containing protein</fullName>
    </recommendedName>
</protein>
<keyword evidence="2" id="KW-1185">Reference proteome</keyword>
<comment type="caution">
    <text evidence="1">The sequence shown here is derived from an EMBL/GenBank/DDBJ whole genome shotgun (WGS) entry which is preliminary data.</text>
</comment>
<gene>
    <name evidence="1" type="ORF">INT45_012570</name>
</gene>
<accession>A0A8H7S0W5</accession>
<organism evidence="1 2">
    <name type="scientific">Circinella minor</name>
    <dbReference type="NCBI Taxonomy" id="1195481"/>
    <lineage>
        <taxon>Eukaryota</taxon>
        <taxon>Fungi</taxon>
        <taxon>Fungi incertae sedis</taxon>
        <taxon>Mucoromycota</taxon>
        <taxon>Mucoromycotina</taxon>
        <taxon>Mucoromycetes</taxon>
        <taxon>Mucorales</taxon>
        <taxon>Lichtheimiaceae</taxon>
        <taxon>Circinella</taxon>
    </lineage>
</organism>
<proteinExistence type="predicted"/>
<dbReference type="OrthoDB" id="2286187at2759"/>
<evidence type="ECO:0000313" key="2">
    <source>
        <dbReference type="Proteomes" id="UP000646827"/>
    </source>
</evidence>
<name>A0A8H7S0W5_9FUNG</name>
<evidence type="ECO:0008006" key="3">
    <source>
        <dbReference type="Google" id="ProtNLM"/>
    </source>
</evidence>
<dbReference type="EMBL" id="JAEPRB010000132">
    <property type="protein sequence ID" value="KAG2220706.1"/>
    <property type="molecule type" value="Genomic_DNA"/>
</dbReference>